<dbReference type="Proteomes" id="UP000695562">
    <property type="component" value="Unassembled WGS sequence"/>
</dbReference>
<organism evidence="2 3">
    <name type="scientific">Polysphondylium violaceum</name>
    <dbReference type="NCBI Taxonomy" id="133409"/>
    <lineage>
        <taxon>Eukaryota</taxon>
        <taxon>Amoebozoa</taxon>
        <taxon>Evosea</taxon>
        <taxon>Eumycetozoa</taxon>
        <taxon>Dictyostelia</taxon>
        <taxon>Dictyosteliales</taxon>
        <taxon>Dictyosteliaceae</taxon>
        <taxon>Polysphondylium</taxon>
    </lineage>
</organism>
<sequence length="501" mass="57377">MDTFYSIWRNQFIRRLIRNLVCQDIDVQVTDKHYDDREYKYLAMFSSKDKLEYNVSIRYKGTMANYAQSRYRDVISYLELSLDDDDHFDFDLIDQGVHSLSVSVDTQTRASGQLPDSLKYLYLANYFDYCKGNVVQHVLSNLPRNLKTLKMSRDYKIKSECRIPDTLTAFDYQSSFESLKHLVLSNHDSRVLQKCVLEVYSMEGFSWLQANRWIDSIVIFGKHRNQELVLSPSTVAPHVTSIRMHDNLKFGHETCIYHESVFPPMLQSLTCSYPTPVHKLSNLKILNLQYYPVKLEKNALPPLLEQLSILYDMPLDAGVLPPYLLDLSLKKFNQPLCAGSLPNSLKSLSLGQFNHQLLPSVLPAKLEELTMLSFNQRILCRDVLPGSLKSLMMSSFTGSFETTCQPLDHLTKLNVFSLDPSLSTILVNVKKISIWIYNIDDPANGTCLSNTSIQSLYLHCLRKSDLYANSLPPTAKHLTLSNVNIQSRQAIPNDCVNLTIK</sequence>
<evidence type="ECO:0000256" key="1">
    <source>
        <dbReference type="ARBA" id="ARBA00022737"/>
    </source>
</evidence>
<dbReference type="OrthoDB" id="10394449at2759"/>
<comment type="caution">
    <text evidence="2">The sequence shown here is derived from an EMBL/GenBank/DDBJ whole genome shotgun (WGS) entry which is preliminary data.</text>
</comment>
<keyword evidence="1" id="KW-0677">Repeat</keyword>
<dbReference type="AlphaFoldDB" id="A0A8J4V1B5"/>
<protein>
    <submittedName>
        <fullName evidence="2">Uncharacterized protein</fullName>
    </submittedName>
</protein>
<evidence type="ECO:0000313" key="2">
    <source>
        <dbReference type="EMBL" id="KAF2070322.1"/>
    </source>
</evidence>
<dbReference type="EMBL" id="AJWJ01000508">
    <property type="protein sequence ID" value="KAF2070322.1"/>
    <property type="molecule type" value="Genomic_DNA"/>
</dbReference>
<keyword evidence="3" id="KW-1185">Reference proteome</keyword>
<dbReference type="InterPro" id="IPR008615">
    <property type="entry name" value="FNIP"/>
</dbReference>
<dbReference type="SUPFAM" id="SSF52047">
    <property type="entry name" value="RNI-like"/>
    <property type="match status" value="1"/>
</dbReference>
<gene>
    <name evidence="2" type="ORF">CYY_008359</name>
</gene>
<proteinExistence type="predicted"/>
<dbReference type="PANTHER" id="PTHR32134">
    <property type="entry name" value="FNIP REPEAT-CONTAINING PROTEIN"/>
    <property type="match status" value="1"/>
</dbReference>
<accession>A0A8J4V1B5</accession>
<evidence type="ECO:0000313" key="3">
    <source>
        <dbReference type="Proteomes" id="UP000695562"/>
    </source>
</evidence>
<dbReference type="InterPro" id="IPR051251">
    <property type="entry name" value="STK_FNIP-Repeat"/>
</dbReference>
<dbReference type="Pfam" id="PF05725">
    <property type="entry name" value="FNIP"/>
    <property type="match status" value="2"/>
</dbReference>
<dbReference type="PANTHER" id="PTHR32134:SF92">
    <property type="entry name" value="FNIP REPEAT-CONTAINING PROTEIN"/>
    <property type="match status" value="1"/>
</dbReference>
<reference evidence="2" key="1">
    <citation type="submission" date="2020-01" db="EMBL/GenBank/DDBJ databases">
        <title>Development of genomics and gene disruption for Polysphondylium violaceum indicates a role for the polyketide synthase stlB in stalk morphogenesis.</title>
        <authorList>
            <person name="Narita B."/>
            <person name="Kawabe Y."/>
            <person name="Kin K."/>
            <person name="Saito T."/>
            <person name="Gibbs R."/>
            <person name="Kuspa A."/>
            <person name="Muzny D."/>
            <person name="Queller D."/>
            <person name="Richards S."/>
            <person name="Strassman J."/>
            <person name="Sucgang R."/>
            <person name="Worley K."/>
            <person name="Schaap P."/>
        </authorList>
    </citation>
    <scope>NUCLEOTIDE SEQUENCE</scope>
    <source>
        <strain evidence="2">QSvi11</strain>
    </source>
</reference>
<name>A0A8J4V1B5_9MYCE</name>